<dbReference type="PANTHER" id="PTHR35812">
    <property type="entry name" value="LIPOPROTEIN"/>
    <property type="match status" value="1"/>
</dbReference>
<gene>
    <name evidence="2" type="ORF">KI809_10910</name>
</gene>
<comment type="caution">
    <text evidence="2">The sequence shown here is derived from an EMBL/GenBank/DDBJ whole genome shotgun (WGS) entry which is preliminary data.</text>
</comment>
<keyword evidence="3" id="KW-1185">Reference proteome</keyword>
<proteinExistence type="predicted"/>
<dbReference type="Pfam" id="PF07603">
    <property type="entry name" value="Lcl_C"/>
    <property type="match status" value="1"/>
</dbReference>
<dbReference type="AlphaFoldDB" id="A0AAW4L8A5"/>
<dbReference type="InterPro" id="IPR011460">
    <property type="entry name" value="Lcl_C"/>
</dbReference>
<accession>A0AAW4L8A5</accession>
<evidence type="ECO:0000259" key="1">
    <source>
        <dbReference type="Pfam" id="PF07603"/>
    </source>
</evidence>
<sequence length="156" mass="16993">MPTLATAAQTCRPADIAESAPAARFVINSDGTVTDSSTGLIWKRCSEGLSGAKCEDGAAKTYNWKEAKKAAETSKFAGRNDWRLPTIKELDTIVEFQCSMPAVNQAVFPATPALNFWSSSRYSGYSNGAWNLNFNDGGRDTCSMNYSLYVRLVRGK</sequence>
<feature type="domain" description="Lcl C-terminal" evidence="1">
    <location>
        <begin position="31"/>
        <end position="154"/>
    </location>
</feature>
<organism evidence="2 3">
    <name type="scientific">Geoanaerobacter pelophilus</name>
    <dbReference type="NCBI Taxonomy" id="60036"/>
    <lineage>
        <taxon>Bacteria</taxon>
        <taxon>Pseudomonadati</taxon>
        <taxon>Thermodesulfobacteriota</taxon>
        <taxon>Desulfuromonadia</taxon>
        <taxon>Geobacterales</taxon>
        <taxon>Geobacteraceae</taxon>
        <taxon>Geoanaerobacter</taxon>
    </lineage>
</organism>
<evidence type="ECO:0000313" key="2">
    <source>
        <dbReference type="EMBL" id="MBT0664810.1"/>
    </source>
</evidence>
<dbReference type="Proteomes" id="UP000811899">
    <property type="component" value="Unassembled WGS sequence"/>
</dbReference>
<dbReference type="PANTHER" id="PTHR35812:SF1">
    <property type="entry name" value="LIPOPROTEIN"/>
    <property type="match status" value="1"/>
</dbReference>
<evidence type="ECO:0000313" key="3">
    <source>
        <dbReference type="Proteomes" id="UP000811899"/>
    </source>
</evidence>
<name>A0AAW4L8A5_9BACT</name>
<dbReference type="EMBL" id="JAHCVJ010000004">
    <property type="protein sequence ID" value="MBT0664810.1"/>
    <property type="molecule type" value="Genomic_DNA"/>
</dbReference>
<reference evidence="2 3" key="1">
    <citation type="submission" date="2021-05" db="EMBL/GenBank/DDBJ databases">
        <title>The draft genome of Geobacter pelophilus DSM 12255.</title>
        <authorList>
            <person name="Xu Z."/>
            <person name="Masuda Y."/>
            <person name="Itoh H."/>
            <person name="Senoo K."/>
        </authorList>
    </citation>
    <scope>NUCLEOTIDE SEQUENCE [LARGE SCALE GENOMIC DNA]</scope>
    <source>
        <strain evidence="2 3">DSM 12255</strain>
    </source>
</reference>
<protein>
    <submittedName>
        <fullName evidence="2">DUF1566 domain-containing protein</fullName>
    </submittedName>
</protein>